<keyword evidence="5" id="KW-1185">Reference proteome</keyword>
<protein>
    <submittedName>
        <fullName evidence="4">GntR family transcriptional regulator</fullName>
    </submittedName>
</protein>
<dbReference type="Pfam" id="PF00392">
    <property type="entry name" value="GntR"/>
    <property type="match status" value="1"/>
</dbReference>
<keyword evidence="3" id="KW-0804">Transcription</keyword>
<evidence type="ECO:0000256" key="2">
    <source>
        <dbReference type="ARBA" id="ARBA00023125"/>
    </source>
</evidence>
<evidence type="ECO:0000313" key="4">
    <source>
        <dbReference type="EMBL" id="AMB87780.1"/>
    </source>
</evidence>
<dbReference type="SUPFAM" id="SSF48008">
    <property type="entry name" value="GntR ligand-binding domain-like"/>
    <property type="match status" value="1"/>
</dbReference>
<gene>
    <name evidence="4" type="ORF">AWM79_21850</name>
</gene>
<dbReference type="SMART" id="SM00345">
    <property type="entry name" value="HTH_GNTR"/>
    <property type="match status" value="1"/>
</dbReference>
<dbReference type="InterPro" id="IPR000524">
    <property type="entry name" value="Tscrpt_reg_HTH_GntR"/>
</dbReference>
<evidence type="ECO:0000256" key="3">
    <source>
        <dbReference type="ARBA" id="ARBA00023163"/>
    </source>
</evidence>
<dbReference type="AlphaFoldDB" id="A0A0X1T6M2"/>
<keyword evidence="1" id="KW-0805">Transcription regulation</keyword>
<dbReference type="Gene3D" id="1.10.10.10">
    <property type="entry name" value="Winged helix-like DNA-binding domain superfamily/Winged helix DNA-binding domain"/>
    <property type="match status" value="1"/>
</dbReference>
<sequence length="226" mass="25697">MSSLAKRVAEKINLVPEESLVDLAYMQIEELIATLQLPPGQMVSENMLSTLIGLGRTPVREALQQLAREGLVVIMPKRGIVVSEIDVKKQLRLLEVRREIERYLVGAAAKRAEPDERVEFARLAKNMRLASQESDGEAFLELDRKFNKLVIKAGRNEYASSVMKLMQGLSRRFWFAYYKRFANLPETAQLHAAIAQHIAEEKPEEAMRDLDVLLDNVETFTRATLD</sequence>
<dbReference type="RefSeq" id="WP_017134052.1">
    <property type="nucleotide sequence ID" value="NZ_CP014135.1"/>
</dbReference>
<accession>A0A0X1T6M2</accession>
<dbReference type="Gene3D" id="1.20.120.530">
    <property type="entry name" value="GntR ligand-binding domain-like"/>
    <property type="match status" value="1"/>
</dbReference>
<dbReference type="Proteomes" id="UP000063229">
    <property type="component" value="Chromosome"/>
</dbReference>
<dbReference type="InterPro" id="IPR036390">
    <property type="entry name" value="WH_DNA-bd_sf"/>
</dbReference>
<dbReference type="InterPro" id="IPR011711">
    <property type="entry name" value="GntR_C"/>
</dbReference>
<dbReference type="GO" id="GO:0003700">
    <property type="term" value="F:DNA-binding transcription factor activity"/>
    <property type="evidence" value="ECO:0007669"/>
    <property type="project" value="InterPro"/>
</dbReference>
<dbReference type="STRING" id="46677.AWM79_21850"/>
<dbReference type="SMART" id="SM00895">
    <property type="entry name" value="FCD"/>
    <property type="match status" value="1"/>
</dbReference>
<dbReference type="SUPFAM" id="SSF46785">
    <property type="entry name" value="Winged helix' DNA-binding domain"/>
    <property type="match status" value="1"/>
</dbReference>
<dbReference type="KEGG" id="pagb:AWM79_21850"/>
<dbReference type="Pfam" id="PF07729">
    <property type="entry name" value="FCD"/>
    <property type="match status" value="1"/>
</dbReference>
<keyword evidence="2" id="KW-0238">DNA-binding</keyword>
<evidence type="ECO:0000313" key="5">
    <source>
        <dbReference type="Proteomes" id="UP000063229"/>
    </source>
</evidence>
<name>A0A0X1T6M2_PSEAA</name>
<organism evidence="4 5">
    <name type="scientific">Pseudomonas agarici</name>
    <dbReference type="NCBI Taxonomy" id="46677"/>
    <lineage>
        <taxon>Bacteria</taxon>
        <taxon>Pseudomonadati</taxon>
        <taxon>Pseudomonadota</taxon>
        <taxon>Gammaproteobacteria</taxon>
        <taxon>Pseudomonadales</taxon>
        <taxon>Pseudomonadaceae</taxon>
        <taxon>Pseudomonas</taxon>
    </lineage>
</organism>
<dbReference type="InterPro" id="IPR008920">
    <property type="entry name" value="TF_FadR/GntR_C"/>
</dbReference>
<dbReference type="OrthoDB" id="9799812at2"/>
<dbReference type="EMBL" id="CP014135">
    <property type="protein sequence ID" value="AMB87780.1"/>
    <property type="molecule type" value="Genomic_DNA"/>
</dbReference>
<dbReference type="PANTHER" id="PTHR43537">
    <property type="entry name" value="TRANSCRIPTIONAL REGULATOR, GNTR FAMILY"/>
    <property type="match status" value="1"/>
</dbReference>
<dbReference type="PANTHER" id="PTHR43537:SF45">
    <property type="entry name" value="GNTR FAMILY REGULATORY PROTEIN"/>
    <property type="match status" value="1"/>
</dbReference>
<dbReference type="PROSITE" id="PS50949">
    <property type="entry name" value="HTH_GNTR"/>
    <property type="match status" value="1"/>
</dbReference>
<reference evidence="5" key="1">
    <citation type="submission" date="2016-01" db="EMBL/GenBank/DDBJ databases">
        <authorList>
            <person name="Storey N.H."/>
            <person name="Neuman B.W."/>
        </authorList>
    </citation>
    <scope>NUCLEOTIDE SEQUENCE [LARGE SCALE GENOMIC DNA]</scope>
    <source>
        <strain evidence="5">NCPPB 2472</strain>
    </source>
</reference>
<evidence type="ECO:0000256" key="1">
    <source>
        <dbReference type="ARBA" id="ARBA00023015"/>
    </source>
</evidence>
<dbReference type="GO" id="GO:0003677">
    <property type="term" value="F:DNA binding"/>
    <property type="evidence" value="ECO:0007669"/>
    <property type="project" value="UniProtKB-KW"/>
</dbReference>
<proteinExistence type="predicted"/>
<dbReference type="CDD" id="cd07377">
    <property type="entry name" value="WHTH_GntR"/>
    <property type="match status" value="1"/>
</dbReference>
<dbReference type="PRINTS" id="PR00035">
    <property type="entry name" value="HTHGNTR"/>
</dbReference>
<dbReference type="InterPro" id="IPR036388">
    <property type="entry name" value="WH-like_DNA-bd_sf"/>
</dbReference>